<dbReference type="PANTHER" id="PTHR43669">
    <property type="entry name" value="5-KETO-D-GLUCONATE 5-REDUCTASE"/>
    <property type="match status" value="1"/>
</dbReference>
<organism evidence="3">
    <name type="scientific">marine metagenome</name>
    <dbReference type="NCBI Taxonomy" id="408172"/>
    <lineage>
        <taxon>unclassified sequences</taxon>
        <taxon>metagenomes</taxon>
        <taxon>ecological metagenomes</taxon>
    </lineage>
</organism>
<dbReference type="InterPro" id="IPR002347">
    <property type="entry name" value="SDR_fam"/>
</dbReference>
<evidence type="ECO:0000256" key="2">
    <source>
        <dbReference type="ARBA" id="ARBA00023002"/>
    </source>
</evidence>
<dbReference type="InterPro" id="IPR020904">
    <property type="entry name" value="Sc_DH/Rdtase_CS"/>
</dbReference>
<dbReference type="EMBL" id="UINC01079320">
    <property type="protein sequence ID" value="SVC21207.1"/>
    <property type="molecule type" value="Genomic_DNA"/>
</dbReference>
<evidence type="ECO:0000256" key="1">
    <source>
        <dbReference type="ARBA" id="ARBA00006484"/>
    </source>
</evidence>
<evidence type="ECO:0008006" key="4">
    <source>
        <dbReference type="Google" id="ProtNLM"/>
    </source>
</evidence>
<accession>A0A382KDX3</accession>
<dbReference type="Gene3D" id="3.40.50.720">
    <property type="entry name" value="NAD(P)-binding Rossmann-like Domain"/>
    <property type="match status" value="1"/>
</dbReference>
<dbReference type="GO" id="GO:0016491">
    <property type="term" value="F:oxidoreductase activity"/>
    <property type="evidence" value="ECO:0007669"/>
    <property type="project" value="UniProtKB-KW"/>
</dbReference>
<sequence length="242" mass="26117">MTEKLIGKFAAITGAASGIGLAATEALLAEGATVVMVDRDEQALAELTEKLGEKAIAQITDLVDTNSCDSMIPEILEKVSHIDILYCNAGTYIGGDLDSTDAATIDCMLNLNVNAVMKNVHAVIPHMKGRKTGDIWVTCSVAGHSAISWEPVYSGSKWAITCFVQVMRRQLREHGIRVGQLSPGPVVSALLADWPEENLRKAKENGSLIEPTEVADALIFALTRNRNVTIRDMIVLPTNFDI</sequence>
<reference evidence="3" key="1">
    <citation type="submission" date="2018-05" db="EMBL/GenBank/DDBJ databases">
        <authorList>
            <person name="Lanie J.A."/>
            <person name="Ng W.-L."/>
            <person name="Kazmierczak K.M."/>
            <person name="Andrzejewski T.M."/>
            <person name="Davidsen T.M."/>
            <person name="Wayne K.J."/>
            <person name="Tettelin H."/>
            <person name="Glass J.I."/>
            <person name="Rusch D."/>
            <person name="Podicherti R."/>
            <person name="Tsui H.-C.T."/>
            <person name="Winkler M.E."/>
        </authorList>
    </citation>
    <scope>NUCLEOTIDE SEQUENCE</scope>
</reference>
<dbReference type="PRINTS" id="PR00081">
    <property type="entry name" value="GDHRDH"/>
</dbReference>
<dbReference type="AlphaFoldDB" id="A0A382KDX3"/>
<comment type="similarity">
    <text evidence="1">Belongs to the short-chain dehydrogenases/reductases (SDR) family.</text>
</comment>
<name>A0A382KDX3_9ZZZZ</name>
<dbReference type="PROSITE" id="PS00061">
    <property type="entry name" value="ADH_SHORT"/>
    <property type="match status" value="1"/>
</dbReference>
<keyword evidence="2" id="KW-0560">Oxidoreductase</keyword>
<dbReference type="CDD" id="cd05233">
    <property type="entry name" value="SDR_c"/>
    <property type="match status" value="1"/>
</dbReference>
<evidence type="ECO:0000313" key="3">
    <source>
        <dbReference type="EMBL" id="SVC21207.1"/>
    </source>
</evidence>
<proteinExistence type="inferred from homology"/>
<protein>
    <recommendedName>
        <fullName evidence="4">Ribitol 2-dehydrogenase</fullName>
    </recommendedName>
</protein>
<dbReference type="SUPFAM" id="SSF51735">
    <property type="entry name" value="NAD(P)-binding Rossmann-fold domains"/>
    <property type="match status" value="1"/>
</dbReference>
<dbReference type="Pfam" id="PF00106">
    <property type="entry name" value="adh_short"/>
    <property type="match status" value="1"/>
</dbReference>
<dbReference type="PANTHER" id="PTHR43669:SF3">
    <property type="entry name" value="ALCOHOL DEHYDROGENASE, PUTATIVE (AFU_ORTHOLOGUE AFUA_3G03445)-RELATED"/>
    <property type="match status" value="1"/>
</dbReference>
<gene>
    <name evidence="3" type="ORF">METZ01_LOCUS274061</name>
</gene>
<dbReference type="InterPro" id="IPR036291">
    <property type="entry name" value="NAD(P)-bd_dom_sf"/>
</dbReference>